<name>A0A2P6PJ91_ROSCH</name>
<reference evidence="1 2" key="1">
    <citation type="journal article" date="2018" name="Nat. Genet.">
        <title>The Rosa genome provides new insights in the design of modern roses.</title>
        <authorList>
            <person name="Bendahmane M."/>
        </authorList>
    </citation>
    <scope>NUCLEOTIDE SEQUENCE [LARGE SCALE GENOMIC DNA]</scope>
    <source>
        <strain evidence="2">cv. Old Blush</strain>
    </source>
</reference>
<gene>
    <name evidence="1" type="ORF">RchiOBHm_Chr6g0245351</name>
</gene>
<protein>
    <submittedName>
        <fullName evidence="1">Uncharacterized protein</fullName>
    </submittedName>
</protein>
<dbReference type="Gramene" id="PRQ21990">
    <property type="protein sequence ID" value="PRQ21990"/>
    <property type="gene ID" value="RchiOBHm_Chr6g0245351"/>
</dbReference>
<dbReference type="InterPro" id="IPR052609">
    <property type="entry name" value="Ribosome_Biogenesis_Reg"/>
</dbReference>
<dbReference type="GO" id="GO:0042254">
    <property type="term" value="P:ribosome biogenesis"/>
    <property type="evidence" value="ECO:0007669"/>
    <property type="project" value="TreeGrafter"/>
</dbReference>
<dbReference type="Proteomes" id="UP000238479">
    <property type="component" value="Chromosome 6"/>
</dbReference>
<dbReference type="GO" id="GO:0005730">
    <property type="term" value="C:nucleolus"/>
    <property type="evidence" value="ECO:0007669"/>
    <property type="project" value="TreeGrafter"/>
</dbReference>
<proteinExistence type="predicted"/>
<dbReference type="PANTHER" id="PTHR15682:SF2">
    <property type="entry name" value="UNHEALTHY RIBOSOME BIOGENESIS PROTEIN 2 HOMOLOG"/>
    <property type="match status" value="1"/>
</dbReference>
<accession>A0A2P6PJ91</accession>
<comment type="caution">
    <text evidence="1">The sequence shown here is derived from an EMBL/GenBank/DDBJ whole genome shotgun (WGS) entry which is preliminary data.</text>
</comment>
<dbReference type="PANTHER" id="PTHR15682">
    <property type="entry name" value="UNHEALTHY RIBOSOME BIOGENESIS PROTEIN 2 HOMOLOG"/>
    <property type="match status" value="1"/>
</dbReference>
<dbReference type="EMBL" id="PDCK01000044">
    <property type="protein sequence ID" value="PRQ21990.1"/>
    <property type="molecule type" value="Genomic_DNA"/>
</dbReference>
<dbReference type="AlphaFoldDB" id="A0A2P6PJ91"/>
<evidence type="ECO:0000313" key="2">
    <source>
        <dbReference type="Proteomes" id="UP000238479"/>
    </source>
</evidence>
<evidence type="ECO:0000313" key="1">
    <source>
        <dbReference type="EMBL" id="PRQ21990.1"/>
    </source>
</evidence>
<sequence length="237" mass="26875">MMGKSEGSRQLEDSSLGQMFTMSSDSHIVGKHYCSTIFNPETRKSLHYFFVLIMKPLLLEINGFLETKLKVVPELMDVHCTLKAINNVLSVFMHEKIYVRTEDASEGACLNFLKKVYNTIISLSSDLIQLSVTHSDSFTVIANEVLSAVGYLFEIEYDVLENDLVSLWLMMLSYLAIGVSLVDSPDRCSLFSKITDIGCQLIMLYSQLRQISRMLFDQAFSSFLTACQKLYITTHNN</sequence>
<keyword evidence="2" id="KW-1185">Reference proteome</keyword>
<organism evidence="1 2">
    <name type="scientific">Rosa chinensis</name>
    <name type="common">China rose</name>
    <dbReference type="NCBI Taxonomy" id="74649"/>
    <lineage>
        <taxon>Eukaryota</taxon>
        <taxon>Viridiplantae</taxon>
        <taxon>Streptophyta</taxon>
        <taxon>Embryophyta</taxon>
        <taxon>Tracheophyta</taxon>
        <taxon>Spermatophyta</taxon>
        <taxon>Magnoliopsida</taxon>
        <taxon>eudicotyledons</taxon>
        <taxon>Gunneridae</taxon>
        <taxon>Pentapetalae</taxon>
        <taxon>rosids</taxon>
        <taxon>fabids</taxon>
        <taxon>Rosales</taxon>
        <taxon>Rosaceae</taxon>
        <taxon>Rosoideae</taxon>
        <taxon>Rosoideae incertae sedis</taxon>
        <taxon>Rosa</taxon>
    </lineage>
</organism>